<gene>
    <name evidence="1" type="ORF">TPA0598_02_01530</name>
</gene>
<dbReference type="Proteomes" id="UP000048965">
    <property type="component" value="Unassembled WGS sequence"/>
</dbReference>
<dbReference type="Pfam" id="PF05402">
    <property type="entry name" value="PqqD"/>
    <property type="match status" value="1"/>
</dbReference>
<evidence type="ECO:0008006" key="3">
    <source>
        <dbReference type="Google" id="ProtNLM"/>
    </source>
</evidence>
<keyword evidence="2" id="KW-1185">Reference proteome</keyword>
<evidence type="ECO:0000313" key="2">
    <source>
        <dbReference type="Proteomes" id="UP000048965"/>
    </source>
</evidence>
<dbReference type="Gene3D" id="1.10.10.1150">
    <property type="entry name" value="Coenzyme PQQ synthesis protein D (PqqD)"/>
    <property type="match status" value="1"/>
</dbReference>
<dbReference type="InterPro" id="IPR008792">
    <property type="entry name" value="PQQD"/>
</dbReference>
<protein>
    <recommendedName>
        <fullName evidence="3">Lasso peptide biosynthesis PqqD family chaperone</fullName>
    </recommendedName>
</protein>
<dbReference type="EMBL" id="BBNO01000002">
    <property type="protein sequence ID" value="GAO06915.1"/>
    <property type="molecule type" value="Genomic_DNA"/>
</dbReference>
<reference evidence="2" key="1">
    <citation type="submission" date="2014-09" db="EMBL/GenBank/DDBJ databases">
        <title>Whole genome shotgun sequence of Streptomyces sp. NBRC 110027.</title>
        <authorList>
            <person name="Komaki H."/>
            <person name="Ichikawa N."/>
            <person name="Katano-Makiyama Y."/>
            <person name="Hosoyama A."/>
            <person name="Hashimoto M."/>
            <person name="Uohara A."/>
            <person name="Kitahashi Y."/>
            <person name="Ohji S."/>
            <person name="Kimura A."/>
            <person name="Yamazoe A."/>
            <person name="Igarashi Y."/>
            <person name="Fujita N."/>
        </authorList>
    </citation>
    <scope>NUCLEOTIDE SEQUENCE [LARGE SCALE GENOMIC DNA]</scope>
    <source>
        <strain evidence="2">NBRC 110027</strain>
    </source>
</reference>
<sequence>MPVRLHPDVVSTDTDDGTVLLNERTGRYWQLNATGGQVLRQLLDGHEAPRIAAEVAARHRIALHRAERDVTAVIEQLRTAQLVIA</sequence>
<name>A0A0N7YKT6_9ACTN</name>
<reference evidence="1 2" key="2">
    <citation type="journal article" date="2015" name="Stand. Genomic Sci.">
        <title>Draft genome sequence of marine-derived Streptomyces sp. TP-A0598, a producer of anti-MRSA antibiotic lydicamycins.</title>
        <authorList>
            <person name="Komaki H."/>
            <person name="Ichikawa N."/>
            <person name="Hosoyama A."/>
            <person name="Fujita N."/>
            <person name="Igarashi Y."/>
        </authorList>
    </citation>
    <scope>NUCLEOTIDE SEQUENCE [LARGE SCALE GENOMIC DNA]</scope>
    <source>
        <strain evidence="1 2">NBRC 110027</strain>
    </source>
</reference>
<organism evidence="1 2">
    <name type="scientific">Streptomyces lydicamycinicus</name>
    <dbReference type="NCBI Taxonomy" id="1546107"/>
    <lineage>
        <taxon>Bacteria</taxon>
        <taxon>Bacillati</taxon>
        <taxon>Actinomycetota</taxon>
        <taxon>Actinomycetes</taxon>
        <taxon>Kitasatosporales</taxon>
        <taxon>Streptomycetaceae</taxon>
        <taxon>Streptomyces</taxon>
    </lineage>
</organism>
<dbReference type="AlphaFoldDB" id="A0A0N7YKT6"/>
<accession>A0A0N7YKT6</accession>
<dbReference type="InterPro" id="IPR041881">
    <property type="entry name" value="PqqD_sf"/>
</dbReference>
<proteinExistence type="predicted"/>
<dbReference type="OrthoDB" id="5195143at2"/>
<dbReference type="NCBIfam" id="NF033530">
    <property type="entry name" value="lasso_PqqD_Strm"/>
    <property type="match status" value="1"/>
</dbReference>
<comment type="caution">
    <text evidence="1">The sequence shown here is derived from an EMBL/GenBank/DDBJ whole genome shotgun (WGS) entry which is preliminary data.</text>
</comment>
<evidence type="ECO:0000313" key="1">
    <source>
        <dbReference type="EMBL" id="GAO06915.1"/>
    </source>
</evidence>